<dbReference type="PANTHER" id="PTHR10098">
    <property type="entry name" value="RAPSYN-RELATED"/>
    <property type="match status" value="1"/>
</dbReference>
<dbReference type="InterPro" id="IPR019734">
    <property type="entry name" value="TPR_rpt"/>
</dbReference>
<evidence type="ECO:0000259" key="1">
    <source>
        <dbReference type="Pfam" id="PF12862"/>
    </source>
</evidence>
<dbReference type="InterPro" id="IPR026000">
    <property type="entry name" value="Apc5_dom"/>
</dbReference>
<dbReference type="EMBL" id="JAGQHR010000198">
    <property type="protein sequence ID" value="MCA9727610.1"/>
    <property type="molecule type" value="Genomic_DNA"/>
</dbReference>
<dbReference type="Pfam" id="PF13374">
    <property type="entry name" value="TPR_10"/>
    <property type="match status" value="1"/>
</dbReference>
<name>A0A956M0D3_UNCEI</name>
<dbReference type="PANTHER" id="PTHR10098:SF108">
    <property type="entry name" value="TETRATRICOPEPTIDE REPEAT PROTEIN 28"/>
    <property type="match status" value="1"/>
</dbReference>
<reference evidence="2" key="2">
    <citation type="journal article" date="2021" name="Microbiome">
        <title>Successional dynamics and alternative stable states in a saline activated sludge microbial community over 9 years.</title>
        <authorList>
            <person name="Wang Y."/>
            <person name="Ye J."/>
            <person name="Ju F."/>
            <person name="Liu L."/>
            <person name="Boyd J.A."/>
            <person name="Deng Y."/>
            <person name="Parks D.H."/>
            <person name="Jiang X."/>
            <person name="Yin X."/>
            <person name="Woodcroft B.J."/>
            <person name="Tyson G.W."/>
            <person name="Hugenholtz P."/>
            <person name="Polz M.F."/>
            <person name="Zhang T."/>
        </authorList>
    </citation>
    <scope>NUCLEOTIDE SEQUENCE</scope>
    <source>
        <strain evidence="2">HKST-UBA01</strain>
    </source>
</reference>
<dbReference type="Proteomes" id="UP000697710">
    <property type="component" value="Unassembled WGS sequence"/>
</dbReference>
<accession>A0A956M0D3</accession>
<feature type="domain" description="Anaphase-promoting complex subunit 5" evidence="1">
    <location>
        <begin position="27"/>
        <end position="63"/>
    </location>
</feature>
<protein>
    <submittedName>
        <fullName evidence="2">Tetratricopeptide repeat protein</fullName>
    </submittedName>
</protein>
<sequence>ESAAIRGEEGASTIDPRDEIRVLGGSARLGAILNQQDQAFAAADRAVALARELGESSGLARALRDAGAAYWYAVRIDESESLFREALALSEDLGDQAAIAVCLGNVAAIKGARQQYGDALSLYERQLAINRHLQDRLGTAKSLFSLGRILERLGRPEEAIQPLLESLDVHRETRDLPGIALCLHNLGDACASLSRTGEARDHFLEALQLRLRLGNDYGVCSVLLSLIGLAESSGDWKTAAELLEGILHVVDALDIPMLPVQRQQIEVHRSEAERHLGSQEKEMILRGPRRDLPALAAWAAQHFATDVP</sequence>
<dbReference type="Pfam" id="PF12862">
    <property type="entry name" value="ANAPC5"/>
    <property type="match status" value="1"/>
</dbReference>
<evidence type="ECO:0000313" key="3">
    <source>
        <dbReference type="Proteomes" id="UP000697710"/>
    </source>
</evidence>
<proteinExistence type="predicted"/>
<gene>
    <name evidence="2" type="ORF">KC729_08000</name>
</gene>
<dbReference type="SMART" id="SM00028">
    <property type="entry name" value="TPR"/>
    <property type="match status" value="4"/>
</dbReference>
<evidence type="ECO:0000313" key="2">
    <source>
        <dbReference type="EMBL" id="MCA9727610.1"/>
    </source>
</evidence>
<organism evidence="2 3">
    <name type="scientific">Eiseniibacteriota bacterium</name>
    <dbReference type="NCBI Taxonomy" id="2212470"/>
    <lineage>
        <taxon>Bacteria</taxon>
        <taxon>Candidatus Eiseniibacteriota</taxon>
    </lineage>
</organism>
<comment type="caution">
    <text evidence="2">The sequence shown here is derived from an EMBL/GenBank/DDBJ whole genome shotgun (WGS) entry which is preliminary data.</text>
</comment>
<feature type="non-terminal residue" evidence="2">
    <location>
        <position position="1"/>
    </location>
</feature>
<dbReference type="InterPro" id="IPR011990">
    <property type="entry name" value="TPR-like_helical_dom_sf"/>
</dbReference>
<reference evidence="2" key="1">
    <citation type="submission" date="2020-04" db="EMBL/GenBank/DDBJ databases">
        <authorList>
            <person name="Zhang T."/>
        </authorList>
    </citation>
    <scope>NUCLEOTIDE SEQUENCE</scope>
    <source>
        <strain evidence="2">HKST-UBA01</strain>
    </source>
</reference>
<dbReference type="AlphaFoldDB" id="A0A956M0D3"/>
<dbReference type="SUPFAM" id="SSF48452">
    <property type="entry name" value="TPR-like"/>
    <property type="match status" value="1"/>
</dbReference>
<dbReference type="Pfam" id="PF13424">
    <property type="entry name" value="TPR_12"/>
    <property type="match status" value="1"/>
</dbReference>
<dbReference type="Gene3D" id="1.25.40.10">
    <property type="entry name" value="Tetratricopeptide repeat domain"/>
    <property type="match status" value="1"/>
</dbReference>